<protein>
    <recommendedName>
        <fullName evidence="6">CWH43-like N-terminal domain-containing protein</fullName>
    </recommendedName>
</protein>
<name>A0A0C2WLD2_SERVB</name>
<dbReference type="PANTHER" id="PTHR21324">
    <property type="entry name" value="FASTING-INDUCIBLE INTEGRAL MEMBRANE PROTEIN TM6P1-RELATED"/>
    <property type="match status" value="1"/>
</dbReference>
<feature type="transmembrane region" description="Helical" evidence="5">
    <location>
        <begin position="63"/>
        <end position="81"/>
    </location>
</feature>
<evidence type="ECO:0000256" key="5">
    <source>
        <dbReference type="SAM" id="Phobius"/>
    </source>
</evidence>
<accession>A0A0C2WLD2</accession>
<dbReference type="Pfam" id="PF10277">
    <property type="entry name" value="Frag1"/>
    <property type="match status" value="1"/>
</dbReference>
<feature type="transmembrane region" description="Helical" evidence="5">
    <location>
        <begin position="101"/>
        <end position="122"/>
    </location>
</feature>
<keyword evidence="4 5" id="KW-0472">Membrane</keyword>
<reference evidence="8" key="2">
    <citation type="submission" date="2015-01" db="EMBL/GenBank/DDBJ databases">
        <title>Evolutionary Origins and Diversification of the Mycorrhizal Mutualists.</title>
        <authorList>
            <consortium name="DOE Joint Genome Institute"/>
            <consortium name="Mycorrhizal Genomics Consortium"/>
            <person name="Kohler A."/>
            <person name="Kuo A."/>
            <person name="Nagy L.G."/>
            <person name="Floudas D."/>
            <person name="Copeland A."/>
            <person name="Barry K.W."/>
            <person name="Cichocki N."/>
            <person name="Veneault-Fourrey C."/>
            <person name="LaButti K."/>
            <person name="Lindquist E.A."/>
            <person name="Lipzen A."/>
            <person name="Lundell T."/>
            <person name="Morin E."/>
            <person name="Murat C."/>
            <person name="Riley R."/>
            <person name="Ohm R."/>
            <person name="Sun H."/>
            <person name="Tunlid A."/>
            <person name="Henrissat B."/>
            <person name="Grigoriev I.V."/>
            <person name="Hibbett D.S."/>
            <person name="Martin F."/>
        </authorList>
    </citation>
    <scope>NUCLEOTIDE SEQUENCE [LARGE SCALE GENOMIC DNA]</scope>
    <source>
        <strain evidence="8">MAFF 305830</strain>
    </source>
</reference>
<evidence type="ECO:0000256" key="3">
    <source>
        <dbReference type="ARBA" id="ARBA00022989"/>
    </source>
</evidence>
<keyword evidence="2 5" id="KW-0812">Transmembrane</keyword>
<feature type="transmembrane region" description="Helical" evidence="5">
    <location>
        <begin position="205"/>
        <end position="223"/>
    </location>
</feature>
<evidence type="ECO:0000313" key="8">
    <source>
        <dbReference type="Proteomes" id="UP000054097"/>
    </source>
</evidence>
<feature type="transmembrane region" description="Helical" evidence="5">
    <location>
        <begin position="134"/>
        <end position="154"/>
    </location>
</feature>
<dbReference type="EMBL" id="KN824301">
    <property type="protein sequence ID" value="KIM27098.1"/>
    <property type="molecule type" value="Genomic_DNA"/>
</dbReference>
<feature type="transmembrane region" description="Helical" evidence="5">
    <location>
        <begin position="175"/>
        <end position="193"/>
    </location>
</feature>
<feature type="transmembrane region" description="Helical" evidence="5">
    <location>
        <begin position="12"/>
        <end position="36"/>
    </location>
</feature>
<keyword evidence="3 5" id="KW-1133">Transmembrane helix</keyword>
<sequence>MAVMGVEIHNHYSVLPVIAAVTWFVTLLVLLITWLATGRPHYASQEGSIAFISDVGADFLKPLFVIGAGITSAFFILTLVAERSLSHQRRLLPAQRRSERILSYSAIGGATLGGLGLFLLSICDTMRFVTLHRVFLFVFMLGVALSAIFTVIEFRLLSHSYKDYTILRRSYVAKGSIAALLVALAIVFSVMLSRRNLAGLDAAGVIEWVIGFGFNLYLLTFWYDLRLAAPRNEIHKELNEGGVAAHVMRKDPLPV</sequence>
<proteinExistence type="predicted"/>
<feature type="domain" description="CWH43-like N-terminal" evidence="6">
    <location>
        <begin position="12"/>
        <end position="226"/>
    </location>
</feature>
<comment type="subcellular location">
    <subcellularLocation>
        <location evidence="1">Endomembrane system</location>
        <topology evidence="1">Multi-pass membrane protein</topology>
    </subcellularLocation>
</comment>
<dbReference type="GO" id="GO:0005886">
    <property type="term" value="C:plasma membrane"/>
    <property type="evidence" value="ECO:0007669"/>
    <property type="project" value="TreeGrafter"/>
</dbReference>
<evidence type="ECO:0000256" key="1">
    <source>
        <dbReference type="ARBA" id="ARBA00004127"/>
    </source>
</evidence>
<dbReference type="Proteomes" id="UP000054097">
    <property type="component" value="Unassembled WGS sequence"/>
</dbReference>
<keyword evidence="8" id="KW-1185">Reference proteome</keyword>
<dbReference type="AlphaFoldDB" id="A0A0C2WLD2"/>
<dbReference type="PANTHER" id="PTHR21324:SF2">
    <property type="entry name" value="EG:22E5.9 PROTEIN"/>
    <property type="match status" value="1"/>
</dbReference>
<organism evidence="7 8">
    <name type="scientific">Serendipita vermifera MAFF 305830</name>
    <dbReference type="NCBI Taxonomy" id="933852"/>
    <lineage>
        <taxon>Eukaryota</taxon>
        <taxon>Fungi</taxon>
        <taxon>Dikarya</taxon>
        <taxon>Basidiomycota</taxon>
        <taxon>Agaricomycotina</taxon>
        <taxon>Agaricomycetes</taxon>
        <taxon>Sebacinales</taxon>
        <taxon>Serendipitaceae</taxon>
        <taxon>Serendipita</taxon>
    </lineage>
</organism>
<dbReference type="InterPro" id="IPR050911">
    <property type="entry name" value="DRAM/TMEM150_Autophagy_Mod"/>
</dbReference>
<dbReference type="OrthoDB" id="10032492at2759"/>
<dbReference type="InterPro" id="IPR019402">
    <property type="entry name" value="CWH43_N"/>
</dbReference>
<reference evidence="7 8" key="1">
    <citation type="submission" date="2014-04" db="EMBL/GenBank/DDBJ databases">
        <authorList>
            <consortium name="DOE Joint Genome Institute"/>
            <person name="Kuo A."/>
            <person name="Zuccaro A."/>
            <person name="Kohler A."/>
            <person name="Nagy L.G."/>
            <person name="Floudas D."/>
            <person name="Copeland A."/>
            <person name="Barry K.W."/>
            <person name="Cichocki N."/>
            <person name="Veneault-Fourrey C."/>
            <person name="LaButti K."/>
            <person name="Lindquist E.A."/>
            <person name="Lipzen A."/>
            <person name="Lundell T."/>
            <person name="Morin E."/>
            <person name="Murat C."/>
            <person name="Sun H."/>
            <person name="Tunlid A."/>
            <person name="Henrissat B."/>
            <person name="Grigoriev I.V."/>
            <person name="Hibbett D.S."/>
            <person name="Martin F."/>
            <person name="Nordberg H.P."/>
            <person name="Cantor M.N."/>
            <person name="Hua S.X."/>
        </authorList>
    </citation>
    <scope>NUCLEOTIDE SEQUENCE [LARGE SCALE GENOMIC DNA]</scope>
    <source>
        <strain evidence="7 8">MAFF 305830</strain>
    </source>
</reference>
<evidence type="ECO:0000259" key="6">
    <source>
        <dbReference type="Pfam" id="PF10277"/>
    </source>
</evidence>
<evidence type="ECO:0000256" key="2">
    <source>
        <dbReference type="ARBA" id="ARBA00022692"/>
    </source>
</evidence>
<evidence type="ECO:0000313" key="7">
    <source>
        <dbReference type="EMBL" id="KIM27098.1"/>
    </source>
</evidence>
<gene>
    <name evidence="7" type="ORF">M408DRAFT_330228</name>
</gene>
<dbReference type="STRING" id="933852.A0A0C2WLD2"/>
<dbReference type="HOGENOM" id="CLU_050573_3_0_1"/>
<dbReference type="GO" id="GO:0012505">
    <property type="term" value="C:endomembrane system"/>
    <property type="evidence" value="ECO:0007669"/>
    <property type="project" value="UniProtKB-SubCell"/>
</dbReference>
<evidence type="ECO:0000256" key="4">
    <source>
        <dbReference type="ARBA" id="ARBA00023136"/>
    </source>
</evidence>